<proteinExistence type="predicted"/>
<feature type="chain" id="PRO_5007288671" description="Argininosuccinate lyase" evidence="1">
    <location>
        <begin position="20"/>
        <end position="52"/>
    </location>
</feature>
<evidence type="ECO:0000313" key="2">
    <source>
        <dbReference type="EMBL" id="KUP93056.1"/>
    </source>
</evidence>
<name>A0A132BXZ7_9RHOB</name>
<dbReference type="PROSITE" id="PS51257">
    <property type="entry name" value="PROKAR_LIPOPROTEIN"/>
    <property type="match status" value="1"/>
</dbReference>
<dbReference type="EMBL" id="LPUY01000061">
    <property type="protein sequence ID" value="KUP93056.1"/>
    <property type="molecule type" value="Genomic_DNA"/>
</dbReference>
<sequence length="52" mass="5236">MIRPVIRAALLLCVGLAAGCDSRAPRPAAPTPAAEPGIHISGEARVGVVYGN</sequence>
<accession>A0A132BXZ7</accession>
<organism evidence="2 3">
    <name type="scientific">Tritonibacter horizontis</name>
    <dbReference type="NCBI Taxonomy" id="1768241"/>
    <lineage>
        <taxon>Bacteria</taxon>
        <taxon>Pseudomonadati</taxon>
        <taxon>Pseudomonadota</taxon>
        <taxon>Alphaproteobacteria</taxon>
        <taxon>Rhodobacterales</taxon>
        <taxon>Paracoccaceae</taxon>
        <taxon>Tritonibacter</taxon>
    </lineage>
</organism>
<evidence type="ECO:0008006" key="4">
    <source>
        <dbReference type="Google" id="ProtNLM"/>
    </source>
</evidence>
<dbReference type="AlphaFoldDB" id="A0A132BXZ7"/>
<protein>
    <recommendedName>
        <fullName evidence="4">Argininosuccinate lyase</fullName>
    </recommendedName>
</protein>
<dbReference type="Proteomes" id="UP000068382">
    <property type="component" value="Unassembled WGS sequence"/>
</dbReference>
<comment type="caution">
    <text evidence="2">The sequence shown here is derived from an EMBL/GenBank/DDBJ whole genome shotgun (WGS) entry which is preliminary data.</text>
</comment>
<feature type="signal peptide" evidence="1">
    <location>
        <begin position="1"/>
        <end position="19"/>
    </location>
</feature>
<gene>
    <name evidence="2" type="ORF">TRIHO_20940</name>
</gene>
<dbReference type="RefSeq" id="WP_165595907.1">
    <property type="nucleotide sequence ID" value="NZ_LPUY01000061.1"/>
</dbReference>
<keyword evidence="3" id="KW-1185">Reference proteome</keyword>
<reference evidence="2 3" key="1">
    <citation type="submission" date="2015-12" db="EMBL/GenBank/DDBJ databases">
        <title>Genome sequence of the marine Rhodobacteraceae strain O3.65, Candidatus Tritonibacter horizontis.</title>
        <authorList>
            <person name="Poehlein A."/>
            <person name="Giebel H.A."/>
            <person name="Voget S."/>
            <person name="Brinkhoff T."/>
        </authorList>
    </citation>
    <scope>NUCLEOTIDE SEQUENCE [LARGE SCALE GENOMIC DNA]</scope>
    <source>
        <strain evidence="2 3">O3.65</strain>
    </source>
</reference>
<evidence type="ECO:0000313" key="3">
    <source>
        <dbReference type="Proteomes" id="UP000068382"/>
    </source>
</evidence>
<keyword evidence="1" id="KW-0732">Signal</keyword>
<evidence type="ECO:0000256" key="1">
    <source>
        <dbReference type="SAM" id="SignalP"/>
    </source>
</evidence>